<comment type="caution">
    <text evidence="9">The sequence shown here is derived from an EMBL/GenBank/DDBJ whole genome shotgun (WGS) entry which is preliminary data.</text>
</comment>
<dbReference type="InterPro" id="IPR002781">
    <property type="entry name" value="TM_pro_TauE-like"/>
</dbReference>
<gene>
    <name evidence="9" type="ORF">EDF62_1272</name>
</gene>
<dbReference type="RefSeq" id="WP_133616361.1">
    <property type="nucleotide sequence ID" value="NZ_SNYA01000003.1"/>
</dbReference>
<accession>A0A4R6S204</accession>
<feature type="transmembrane region" description="Helical" evidence="8">
    <location>
        <begin position="239"/>
        <end position="257"/>
    </location>
</feature>
<evidence type="ECO:0000256" key="6">
    <source>
        <dbReference type="ARBA" id="ARBA00022989"/>
    </source>
</evidence>
<dbReference type="InterPro" id="IPR052017">
    <property type="entry name" value="TSUP"/>
</dbReference>
<name>A0A4R6S204_9MICO</name>
<organism evidence="9 10">
    <name type="scientific">Leucobacter luti</name>
    <dbReference type="NCBI Taxonomy" id="340320"/>
    <lineage>
        <taxon>Bacteria</taxon>
        <taxon>Bacillati</taxon>
        <taxon>Actinomycetota</taxon>
        <taxon>Actinomycetes</taxon>
        <taxon>Micrococcales</taxon>
        <taxon>Microbacteriaceae</taxon>
        <taxon>Leucobacter</taxon>
    </lineage>
</organism>
<evidence type="ECO:0000256" key="2">
    <source>
        <dbReference type="ARBA" id="ARBA00009142"/>
    </source>
</evidence>
<feature type="transmembrane region" description="Helical" evidence="8">
    <location>
        <begin position="176"/>
        <end position="195"/>
    </location>
</feature>
<evidence type="ECO:0000256" key="7">
    <source>
        <dbReference type="ARBA" id="ARBA00023136"/>
    </source>
</evidence>
<keyword evidence="4 8" id="KW-1003">Cell membrane</keyword>
<comment type="subcellular location">
    <subcellularLocation>
        <location evidence="1 8">Cell membrane</location>
        <topology evidence="1 8">Multi-pass membrane protein</topology>
    </subcellularLocation>
</comment>
<sequence>MTLPDLAPAAWLLLAVAAILVGVSKTAIPGINTLSIAAFAAVLPARSSTGALLILLLLGDAFALLSYRKYAHWPTLLRLIPAVVTGLALGALFLALADDTWVRRVIGVILLFVVAFTLWQRARRAASPPQLPVGDGAVPQSGRLAAGGYGTLGGFTTMVANAGGPVMSMYFLAARFPVHAFLGTAAWFFAVINLAKLPISIGLGLITPGLLSLDLLLAPGVILGAILGRWIAERIKQRAFDWAVTVCTILGACYLLIA</sequence>
<dbReference type="Proteomes" id="UP000295601">
    <property type="component" value="Unassembled WGS sequence"/>
</dbReference>
<evidence type="ECO:0000256" key="3">
    <source>
        <dbReference type="ARBA" id="ARBA00022448"/>
    </source>
</evidence>
<dbReference type="OrthoDB" id="9801058at2"/>
<evidence type="ECO:0000256" key="4">
    <source>
        <dbReference type="ARBA" id="ARBA00022475"/>
    </source>
</evidence>
<keyword evidence="6 8" id="KW-1133">Transmembrane helix</keyword>
<keyword evidence="7 8" id="KW-0472">Membrane</keyword>
<reference evidence="9 10" key="1">
    <citation type="submission" date="2019-03" db="EMBL/GenBank/DDBJ databases">
        <title>Genomic analyses of the natural microbiome of Caenorhabditis elegans.</title>
        <authorList>
            <person name="Samuel B."/>
        </authorList>
    </citation>
    <scope>NUCLEOTIDE SEQUENCE [LARGE SCALE GENOMIC DNA]</scope>
    <source>
        <strain evidence="9 10">JUb18</strain>
    </source>
</reference>
<dbReference type="AlphaFoldDB" id="A0A4R6S204"/>
<protein>
    <recommendedName>
        <fullName evidence="8">Probable membrane transporter protein</fullName>
    </recommendedName>
</protein>
<keyword evidence="5 8" id="KW-0812">Transmembrane</keyword>
<dbReference type="PANTHER" id="PTHR30269">
    <property type="entry name" value="TRANSMEMBRANE PROTEIN YFCA"/>
    <property type="match status" value="1"/>
</dbReference>
<feature type="transmembrane region" description="Helical" evidence="8">
    <location>
        <begin position="101"/>
        <end position="119"/>
    </location>
</feature>
<evidence type="ECO:0000256" key="1">
    <source>
        <dbReference type="ARBA" id="ARBA00004651"/>
    </source>
</evidence>
<dbReference type="PANTHER" id="PTHR30269:SF23">
    <property type="entry name" value="MEMBRANE TRANSPORTER PROTEIN YDHB-RELATED"/>
    <property type="match status" value="1"/>
</dbReference>
<feature type="transmembrane region" description="Helical" evidence="8">
    <location>
        <begin position="201"/>
        <end position="227"/>
    </location>
</feature>
<keyword evidence="3" id="KW-0813">Transport</keyword>
<evidence type="ECO:0000256" key="5">
    <source>
        <dbReference type="ARBA" id="ARBA00022692"/>
    </source>
</evidence>
<evidence type="ECO:0000313" key="9">
    <source>
        <dbReference type="EMBL" id="TDP93293.1"/>
    </source>
</evidence>
<dbReference type="Pfam" id="PF01925">
    <property type="entry name" value="TauE"/>
    <property type="match status" value="1"/>
</dbReference>
<feature type="transmembrane region" description="Helical" evidence="8">
    <location>
        <begin position="36"/>
        <end position="64"/>
    </location>
</feature>
<evidence type="ECO:0000256" key="8">
    <source>
        <dbReference type="RuleBase" id="RU363041"/>
    </source>
</evidence>
<dbReference type="EMBL" id="SNYA01000003">
    <property type="protein sequence ID" value="TDP93293.1"/>
    <property type="molecule type" value="Genomic_DNA"/>
</dbReference>
<comment type="similarity">
    <text evidence="2 8">Belongs to the 4-toluene sulfonate uptake permease (TSUP) (TC 2.A.102) family.</text>
</comment>
<feature type="transmembrane region" description="Helical" evidence="8">
    <location>
        <begin position="76"/>
        <end position="95"/>
    </location>
</feature>
<dbReference type="GO" id="GO:0005886">
    <property type="term" value="C:plasma membrane"/>
    <property type="evidence" value="ECO:0007669"/>
    <property type="project" value="UniProtKB-SubCell"/>
</dbReference>
<proteinExistence type="inferred from homology"/>
<evidence type="ECO:0000313" key="10">
    <source>
        <dbReference type="Proteomes" id="UP000295601"/>
    </source>
</evidence>
<keyword evidence="10" id="KW-1185">Reference proteome</keyword>